<feature type="compositionally biased region" description="Basic and acidic residues" evidence="10">
    <location>
        <begin position="125"/>
        <end position="141"/>
    </location>
</feature>
<comment type="caution">
    <text evidence="11">The sequence shown here is derived from an EMBL/GenBank/DDBJ whole genome shotgun (WGS) entry which is preliminary data.</text>
</comment>
<dbReference type="GO" id="GO:0045292">
    <property type="term" value="P:mRNA cis splicing, via spliceosome"/>
    <property type="evidence" value="ECO:0007669"/>
    <property type="project" value="EnsemblFungi"/>
</dbReference>
<dbReference type="SUPFAM" id="SSF50978">
    <property type="entry name" value="WD40 repeat-like"/>
    <property type="match status" value="1"/>
</dbReference>
<dbReference type="GO" id="GO:0000386">
    <property type="term" value="F:second spliceosomal transesterification activity"/>
    <property type="evidence" value="ECO:0007669"/>
    <property type="project" value="EnsemblFungi"/>
</dbReference>
<dbReference type="InterPro" id="IPR032847">
    <property type="entry name" value="PRPF17"/>
</dbReference>
<gene>
    <name evidence="11" type="ORF">PICST_29180</name>
</gene>
<evidence type="ECO:0000256" key="9">
    <source>
        <dbReference type="PROSITE-ProRule" id="PRU00221"/>
    </source>
</evidence>
<dbReference type="GO" id="GO:0000350">
    <property type="term" value="P:generation of catalytic spliceosome for second transesterification step"/>
    <property type="evidence" value="ECO:0007669"/>
    <property type="project" value="EnsemblFungi"/>
</dbReference>
<evidence type="ECO:0000313" key="11">
    <source>
        <dbReference type="EMBL" id="EAZ62910.2"/>
    </source>
</evidence>
<dbReference type="GeneID" id="4851912"/>
<dbReference type="InterPro" id="IPR019775">
    <property type="entry name" value="WD40_repeat_CS"/>
</dbReference>
<dbReference type="FunCoup" id="A3GI13">
    <property type="interactions" value="874"/>
</dbReference>
<dbReference type="STRING" id="322104.A3GI13"/>
<dbReference type="InParanoid" id="A3GI13"/>
<dbReference type="CDD" id="cd00200">
    <property type="entry name" value="WD40"/>
    <property type="match status" value="1"/>
</dbReference>
<dbReference type="InterPro" id="IPR036322">
    <property type="entry name" value="WD40_repeat_dom_sf"/>
</dbReference>
<dbReference type="SMART" id="SM00320">
    <property type="entry name" value="WD40"/>
    <property type="match status" value="6"/>
</dbReference>
<evidence type="ECO:0000256" key="4">
    <source>
        <dbReference type="ARBA" id="ARBA00022728"/>
    </source>
</evidence>
<feature type="compositionally biased region" description="Acidic residues" evidence="10">
    <location>
        <begin position="115"/>
        <end position="124"/>
    </location>
</feature>
<evidence type="ECO:0000256" key="8">
    <source>
        <dbReference type="ARBA" id="ARBA00068146"/>
    </source>
</evidence>
<reference evidence="11 12" key="1">
    <citation type="journal article" date="2007" name="Nat. Biotechnol.">
        <title>Genome sequence of the lignocellulose-bioconverting and xylose-fermenting yeast Pichia stipitis.</title>
        <authorList>
            <person name="Jeffries T.W."/>
            <person name="Grigoriev I.V."/>
            <person name="Grimwood J."/>
            <person name="Laplaza J.M."/>
            <person name="Aerts A."/>
            <person name="Salamov A."/>
            <person name="Schmutz J."/>
            <person name="Lindquist E."/>
            <person name="Dehal P."/>
            <person name="Shapiro H."/>
            <person name="Jin Y.S."/>
            <person name="Passoth V."/>
            <person name="Richardson P.M."/>
        </authorList>
    </citation>
    <scope>NUCLEOTIDE SEQUENCE [LARGE SCALE GENOMIC DNA]</scope>
    <source>
        <strain evidence="12">ATCC 58785 / CBS 6054 / NBRC 10063 / NRRL Y-11545</strain>
    </source>
</reference>
<evidence type="ECO:0000256" key="2">
    <source>
        <dbReference type="ARBA" id="ARBA00022574"/>
    </source>
</evidence>
<keyword evidence="7" id="KW-0539">Nucleus</keyword>
<evidence type="ECO:0000256" key="3">
    <source>
        <dbReference type="ARBA" id="ARBA00022664"/>
    </source>
</evidence>
<dbReference type="RefSeq" id="XP_001386933.2">
    <property type="nucleotide sequence ID" value="XM_001386896.1"/>
</dbReference>
<keyword evidence="2 9" id="KW-0853">WD repeat</keyword>
<keyword evidence="5" id="KW-0677">Repeat</keyword>
<evidence type="ECO:0000256" key="7">
    <source>
        <dbReference type="ARBA" id="ARBA00023242"/>
    </source>
</evidence>
<dbReference type="FunFam" id="2.130.10.10:FF:000034">
    <property type="entry name" value="Pre-mRNA-processing factor 17, putative"/>
    <property type="match status" value="1"/>
</dbReference>
<dbReference type="EMBL" id="AAVQ01000002">
    <property type="protein sequence ID" value="EAZ62910.2"/>
    <property type="molecule type" value="Genomic_DNA"/>
</dbReference>
<dbReference type="GO" id="GO:0000974">
    <property type="term" value="C:Prp19 complex"/>
    <property type="evidence" value="ECO:0007669"/>
    <property type="project" value="EnsemblFungi"/>
</dbReference>
<dbReference type="Proteomes" id="UP000002258">
    <property type="component" value="Chromosome 1"/>
</dbReference>
<dbReference type="eggNOG" id="KOG0282">
    <property type="taxonomic scope" value="Eukaryota"/>
</dbReference>
<evidence type="ECO:0000256" key="1">
    <source>
        <dbReference type="ARBA" id="ARBA00004123"/>
    </source>
</evidence>
<dbReference type="PANTHER" id="PTHR43979">
    <property type="entry name" value="PRE-MRNA-PROCESSING FACTOR 17"/>
    <property type="match status" value="1"/>
</dbReference>
<feature type="region of interest" description="Disordered" evidence="10">
    <location>
        <begin position="76"/>
        <end position="166"/>
    </location>
</feature>
<feature type="region of interest" description="Disordered" evidence="10">
    <location>
        <begin position="30"/>
        <end position="49"/>
    </location>
</feature>
<dbReference type="GO" id="GO:0034399">
    <property type="term" value="C:nuclear periphery"/>
    <property type="evidence" value="ECO:0007669"/>
    <property type="project" value="EnsemblFungi"/>
</dbReference>
<dbReference type="GO" id="GO:0003729">
    <property type="term" value="F:mRNA binding"/>
    <property type="evidence" value="ECO:0007669"/>
    <property type="project" value="TreeGrafter"/>
</dbReference>
<evidence type="ECO:0000256" key="10">
    <source>
        <dbReference type="SAM" id="MobiDB-lite"/>
    </source>
</evidence>
<protein>
    <recommendedName>
        <fullName evidence="8">Pre-mRNA-processing factor 17</fullName>
    </recommendedName>
</protein>
<dbReference type="GO" id="GO:0000348">
    <property type="term" value="P:mRNA branch site recognition"/>
    <property type="evidence" value="ECO:0007669"/>
    <property type="project" value="EnsemblFungi"/>
</dbReference>
<dbReference type="Gene3D" id="2.130.10.10">
    <property type="entry name" value="YVTN repeat-like/Quinoprotein amine dehydrogenase"/>
    <property type="match status" value="1"/>
</dbReference>
<accession>A3GI13</accession>
<dbReference type="PROSITE" id="PS50294">
    <property type="entry name" value="WD_REPEATS_REGION"/>
    <property type="match status" value="3"/>
</dbReference>
<organism evidence="11 12">
    <name type="scientific">Scheffersomyces stipitis (strain ATCC 58785 / CBS 6054 / NBRC 10063 / NRRL Y-11545)</name>
    <name type="common">Yeast</name>
    <name type="synonym">Pichia stipitis</name>
    <dbReference type="NCBI Taxonomy" id="322104"/>
    <lineage>
        <taxon>Eukaryota</taxon>
        <taxon>Fungi</taxon>
        <taxon>Dikarya</taxon>
        <taxon>Ascomycota</taxon>
        <taxon>Saccharomycotina</taxon>
        <taxon>Pichiomycetes</taxon>
        <taxon>Debaryomycetaceae</taxon>
        <taxon>Scheffersomyces</taxon>
    </lineage>
</organism>
<dbReference type="InterPro" id="IPR015943">
    <property type="entry name" value="WD40/YVTN_repeat-like_dom_sf"/>
</dbReference>
<dbReference type="KEGG" id="pic:PICST_29180"/>
<evidence type="ECO:0000313" key="12">
    <source>
        <dbReference type="Proteomes" id="UP000002258"/>
    </source>
</evidence>
<name>A3GI13_PICST</name>
<dbReference type="AlphaFoldDB" id="A3GI13"/>
<keyword evidence="4" id="KW-0747">Spliceosome</keyword>
<keyword evidence="3" id="KW-0507">mRNA processing</keyword>
<feature type="repeat" description="WD" evidence="9">
    <location>
        <begin position="209"/>
        <end position="243"/>
    </location>
</feature>
<evidence type="ECO:0000256" key="5">
    <source>
        <dbReference type="ARBA" id="ARBA00022737"/>
    </source>
</evidence>
<feature type="compositionally biased region" description="Basic residues" evidence="10">
    <location>
        <begin position="88"/>
        <end position="98"/>
    </location>
</feature>
<dbReference type="PANTHER" id="PTHR43979:SF1">
    <property type="entry name" value="PRE-MRNA-PROCESSING FACTOR 17"/>
    <property type="match status" value="1"/>
</dbReference>
<dbReference type="OMA" id="VQVYDHH"/>
<sequence length="505" mass="57365">MSLVQGYSSSEEEGVQLPQLPVYDIRTYSEKHSAKSENESEAIATENSRKRKAFGATIEGAYYDRATFELQAKLERRNKSASQEVKSKARKIKKKRSKNGSDDDYLGPWARYESESEDLDQENEAEVKTEEYYNNDKKNEQESDNEASNVGSDNENENDPKSTTEFLGSQEHDYLGRTYMHVWRDLPIDLSKEPSTHECFVPKKVIHTFSGHPRGVNKLEFFPKSGHLLLSCGNDGEVRLWDLYHKFELLRVFHGHSQAVKDVTFNSSGTEFLSCGYDKKVILWDTETGEIKKSLRVKAIPNVLRFNPKNEDEFIVGLSNNDIEHYDLSSLDFHTPVQTYNHHLGAINSLTIIDDNNKFMSTGDDKTVRFWNWQINIPIKFISDPSQHSMPAAAIYPGGSFIALQSMDNSVKVIQGHGKFRFNKKKTFRGHNVAGYGIGLDISPDGKILMSGDAKGCGYFWDWKTCKLVKKLKVCDKPISCIKFHPQESSKVVLAGITGEIYFCD</sequence>
<dbReference type="InterPro" id="IPR001680">
    <property type="entry name" value="WD40_rpt"/>
</dbReference>
<dbReference type="GO" id="GO:0071013">
    <property type="term" value="C:catalytic step 2 spliceosome"/>
    <property type="evidence" value="ECO:0007669"/>
    <property type="project" value="InterPro"/>
</dbReference>
<comment type="subcellular location">
    <subcellularLocation>
        <location evidence="1">Nucleus</location>
    </subcellularLocation>
</comment>
<dbReference type="GO" id="GO:0000389">
    <property type="term" value="P:mRNA 3'-splice site recognition"/>
    <property type="evidence" value="ECO:0007669"/>
    <property type="project" value="EnsemblFungi"/>
</dbReference>
<dbReference type="OrthoDB" id="10257301at2759"/>
<keyword evidence="12" id="KW-1185">Reference proteome</keyword>
<keyword evidence="6" id="KW-0508">mRNA splicing</keyword>
<dbReference type="HOGENOM" id="CLU_022571_0_1_1"/>
<dbReference type="GO" id="GO:0071014">
    <property type="term" value="C:post-mRNA release spliceosomal complex"/>
    <property type="evidence" value="ECO:0007669"/>
    <property type="project" value="EnsemblFungi"/>
</dbReference>
<dbReference type="PROSITE" id="PS50082">
    <property type="entry name" value="WD_REPEATS_2"/>
    <property type="match status" value="3"/>
</dbReference>
<feature type="repeat" description="WD" evidence="9">
    <location>
        <begin position="253"/>
        <end position="294"/>
    </location>
</feature>
<dbReference type="PROSITE" id="PS00678">
    <property type="entry name" value="WD_REPEATS_1"/>
    <property type="match status" value="1"/>
</dbReference>
<proteinExistence type="predicted"/>
<feature type="region of interest" description="Disordered" evidence="10">
    <location>
        <begin position="1"/>
        <end position="21"/>
    </location>
</feature>
<evidence type="ECO:0000256" key="6">
    <source>
        <dbReference type="ARBA" id="ARBA00023187"/>
    </source>
</evidence>
<feature type="repeat" description="WD" evidence="9">
    <location>
        <begin position="340"/>
        <end position="372"/>
    </location>
</feature>
<dbReference type="Pfam" id="PF00400">
    <property type="entry name" value="WD40"/>
    <property type="match status" value="4"/>
</dbReference>